<reference evidence="13 14" key="1">
    <citation type="submission" date="2024-02" db="EMBL/GenBank/DDBJ databases">
        <title>High-quality chromosome-scale genome assembly of Pensacola bahiagrass (Paspalum notatum Flugge var. saurae).</title>
        <authorList>
            <person name="Vega J.M."/>
            <person name="Podio M."/>
            <person name="Orjuela J."/>
            <person name="Siena L.A."/>
            <person name="Pessino S.C."/>
            <person name="Combes M.C."/>
            <person name="Mariac C."/>
            <person name="Albertini E."/>
            <person name="Pupilli F."/>
            <person name="Ortiz J.P.A."/>
            <person name="Leblanc O."/>
        </authorList>
    </citation>
    <scope>NUCLEOTIDE SEQUENCE [LARGE SCALE GENOMIC DNA]</scope>
    <source>
        <strain evidence="13">R1</strain>
        <tissue evidence="13">Leaf</tissue>
    </source>
</reference>
<keyword evidence="8" id="KW-0862">Zinc</keyword>
<dbReference type="SUPFAM" id="SSF57850">
    <property type="entry name" value="RING/U-box"/>
    <property type="match status" value="1"/>
</dbReference>
<evidence type="ECO:0000256" key="8">
    <source>
        <dbReference type="ARBA" id="ARBA00022833"/>
    </source>
</evidence>
<feature type="region of interest" description="Disordered" evidence="10">
    <location>
        <begin position="299"/>
        <end position="323"/>
    </location>
</feature>
<evidence type="ECO:0000259" key="11">
    <source>
        <dbReference type="PROSITE" id="PS50089"/>
    </source>
</evidence>
<dbReference type="PROSITE" id="PS51873">
    <property type="entry name" value="TRIAD"/>
    <property type="match status" value="1"/>
</dbReference>
<sequence length="323" mass="36670">MASKDVVGPRDRVPGVAVLAAAVCGPEGEVLISLQKPVLEAMALMEGLHVALELGIYSVEVVTSYRPLHNHMLGNWYIKQKKFADMIDQVLSMLMEFEQCEILLVRRREVDCMIKLARDSIDAQIAKALAVDSSKDKRETCTICLEDIDVSKIHIVEGCAHRFCFSCMKERVKVKLLHGMLPACPQDGCTTKLSVEGSKRFLSSRLLEIMVERIREGQIPPTQKIYCPYPKCSALMSMTISELIHPMQQSCSKYTTADAATLRKCGYEFCYTCGKEWKEKKATCSCPLWEEDNIIHDEGDKDYYYDEDEDDYYDEDDDDDPEE</sequence>
<evidence type="ECO:0000256" key="2">
    <source>
        <dbReference type="ARBA" id="ARBA00005884"/>
    </source>
</evidence>
<dbReference type="FunFam" id="3.30.40.10:FF:000230">
    <property type="entry name" value="RBR-type E3 ubiquitin transferase"/>
    <property type="match status" value="1"/>
</dbReference>
<evidence type="ECO:0000256" key="1">
    <source>
        <dbReference type="ARBA" id="ARBA00003976"/>
    </source>
</evidence>
<organism evidence="13 14">
    <name type="scientific">Paspalum notatum var. saurae</name>
    <dbReference type="NCBI Taxonomy" id="547442"/>
    <lineage>
        <taxon>Eukaryota</taxon>
        <taxon>Viridiplantae</taxon>
        <taxon>Streptophyta</taxon>
        <taxon>Embryophyta</taxon>
        <taxon>Tracheophyta</taxon>
        <taxon>Spermatophyta</taxon>
        <taxon>Magnoliopsida</taxon>
        <taxon>Liliopsida</taxon>
        <taxon>Poales</taxon>
        <taxon>Poaceae</taxon>
        <taxon>PACMAD clade</taxon>
        <taxon>Panicoideae</taxon>
        <taxon>Andropogonodae</taxon>
        <taxon>Paspaleae</taxon>
        <taxon>Paspalinae</taxon>
        <taxon>Paspalum</taxon>
    </lineage>
</organism>
<dbReference type="GO" id="GO:0016567">
    <property type="term" value="P:protein ubiquitination"/>
    <property type="evidence" value="ECO:0007669"/>
    <property type="project" value="InterPro"/>
</dbReference>
<dbReference type="InterPro" id="IPR044066">
    <property type="entry name" value="TRIAD_supradom"/>
</dbReference>
<dbReference type="AlphaFoldDB" id="A0AAQ3U3H1"/>
<dbReference type="PROSITE" id="PS50089">
    <property type="entry name" value="ZF_RING_2"/>
    <property type="match status" value="1"/>
</dbReference>
<keyword evidence="5" id="KW-0677">Repeat</keyword>
<evidence type="ECO:0000259" key="12">
    <source>
        <dbReference type="PROSITE" id="PS51873"/>
    </source>
</evidence>
<dbReference type="PROSITE" id="PS00518">
    <property type="entry name" value="ZF_RING_1"/>
    <property type="match status" value="1"/>
</dbReference>
<dbReference type="Gene3D" id="3.30.420.10">
    <property type="entry name" value="Ribonuclease H-like superfamily/Ribonuclease H"/>
    <property type="match status" value="1"/>
</dbReference>
<keyword evidence="14" id="KW-1185">Reference proteome</keyword>
<evidence type="ECO:0000256" key="3">
    <source>
        <dbReference type="ARBA" id="ARBA00022679"/>
    </source>
</evidence>
<dbReference type="InterPro" id="IPR001841">
    <property type="entry name" value="Znf_RING"/>
</dbReference>
<proteinExistence type="inferred from homology"/>
<evidence type="ECO:0000256" key="10">
    <source>
        <dbReference type="SAM" id="MobiDB-lite"/>
    </source>
</evidence>
<name>A0AAQ3U3H1_PASNO</name>
<dbReference type="Proteomes" id="UP001341281">
    <property type="component" value="Chromosome 06"/>
</dbReference>
<dbReference type="GO" id="GO:0003676">
    <property type="term" value="F:nucleic acid binding"/>
    <property type="evidence" value="ECO:0007669"/>
    <property type="project" value="InterPro"/>
</dbReference>
<dbReference type="InterPro" id="IPR002156">
    <property type="entry name" value="RNaseH_domain"/>
</dbReference>
<dbReference type="EMBL" id="CP144750">
    <property type="protein sequence ID" value="WVZ82415.1"/>
    <property type="molecule type" value="Genomic_DNA"/>
</dbReference>
<dbReference type="PANTHER" id="PTHR11685">
    <property type="entry name" value="RBR FAMILY RING FINGER AND IBR DOMAIN-CONTAINING"/>
    <property type="match status" value="1"/>
</dbReference>
<dbReference type="Pfam" id="PF13456">
    <property type="entry name" value="RVT_3"/>
    <property type="match status" value="1"/>
</dbReference>
<dbReference type="InterPro" id="IPR017907">
    <property type="entry name" value="Znf_RING_CS"/>
</dbReference>
<evidence type="ECO:0000256" key="4">
    <source>
        <dbReference type="ARBA" id="ARBA00022723"/>
    </source>
</evidence>
<feature type="domain" description="RING-type" evidence="12">
    <location>
        <begin position="137"/>
        <end position="323"/>
    </location>
</feature>
<keyword evidence="6 9" id="KW-0863">Zinc-finger</keyword>
<dbReference type="InterPro" id="IPR036397">
    <property type="entry name" value="RNaseH_sf"/>
</dbReference>
<feature type="compositionally biased region" description="Acidic residues" evidence="10">
    <location>
        <begin position="305"/>
        <end position="323"/>
    </location>
</feature>
<evidence type="ECO:0000256" key="6">
    <source>
        <dbReference type="ARBA" id="ARBA00022771"/>
    </source>
</evidence>
<evidence type="ECO:0000256" key="5">
    <source>
        <dbReference type="ARBA" id="ARBA00022737"/>
    </source>
</evidence>
<accession>A0AAQ3U3H1</accession>
<evidence type="ECO:0000256" key="7">
    <source>
        <dbReference type="ARBA" id="ARBA00022786"/>
    </source>
</evidence>
<dbReference type="SMART" id="SM00184">
    <property type="entry name" value="RING"/>
    <property type="match status" value="2"/>
</dbReference>
<keyword evidence="3" id="KW-0808">Transferase</keyword>
<dbReference type="Gene3D" id="1.20.120.1750">
    <property type="match status" value="1"/>
</dbReference>
<dbReference type="GO" id="GO:0004842">
    <property type="term" value="F:ubiquitin-protein transferase activity"/>
    <property type="evidence" value="ECO:0007669"/>
    <property type="project" value="InterPro"/>
</dbReference>
<evidence type="ECO:0000313" key="14">
    <source>
        <dbReference type="Proteomes" id="UP001341281"/>
    </source>
</evidence>
<comment type="similarity">
    <text evidence="2">Belongs to the RBR family. Ariadne subfamily.</text>
</comment>
<feature type="domain" description="RING-type" evidence="11">
    <location>
        <begin position="141"/>
        <end position="187"/>
    </location>
</feature>
<keyword evidence="7" id="KW-0833">Ubl conjugation pathway</keyword>
<dbReference type="InterPro" id="IPR031127">
    <property type="entry name" value="E3_UB_ligase_RBR"/>
</dbReference>
<dbReference type="InterPro" id="IPR013083">
    <property type="entry name" value="Znf_RING/FYVE/PHD"/>
</dbReference>
<evidence type="ECO:0008006" key="15">
    <source>
        <dbReference type="Google" id="ProtNLM"/>
    </source>
</evidence>
<evidence type="ECO:0000313" key="13">
    <source>
        <dbReference type="EMBL" id="WVZ82415.1"/>
    </source>
</evidence>
<dbReference type="Gene3D" id="3.30.40.10">
    <property type="entry name" value="Zinc/RING finger domain, C3HC4 (zinc finger)"/>
    <property type="match status" value="1"/>
</dbReference>
<dbReference type="GO" id="GO:0008270">
    <property type="term" value="F:zinc ion binding"/>
    <property type="evidence" value="ECO:0007669"/>
    <property type="project" value="UniProtKB-KW"/>
</dbReference>
<comment type="function">
    <text evidence="1">Might act as an E3 ubiquitin-protein ligase, or as part of E3 complex, which accepts ubiquitin from specific E2 ubiquitin-conjugating enzymes and then transfers it to substrates.</text>
</comment>
<evidence type="ECO:0000256" key="9">
    <source>
        <dbReference type="PROSITE-ProRule" id="PRU00175"/>
    </source>
</evidence>
<protein>
    <recommendedName>
        <fullName evidence="15">RBR-type E3 ubiquitin transferase</fullName>
    </recommendedName>
</protein>
<keyword evidence="4" id="KW-0479">Metal-binding</keyword>
<dbReference type="GO" id="GO:0004523">
    <property type="term" value="F:RNA-DNA hybrid ribonuclease activity"/>
    <property type="evidence" value="ECO:0007669"/>
    <property type="project" value="InterPro"/>
</dbReference>
<gene>
    <name evidence="13" type="ORF">U9M48_029681</name>
</gene>